<dbReference type="InterPro" id="IPR001544">
    <property type="entry name" value="Aminotrans_IV"/>
</dbReference>
<dbReference type="PANTHER" id="PTHR47703:SF2">
    <property type="entry name" value="D-AMINOACID AMINOTRANSFERASE-LIKE PLP-DEPENDENT ENZYMES SUPERFAMILY PROTEIN"/>
    <property type="match status" value="1"/>
</dbReference>
<dbReference type="AlphaFoldDB" id="A0A7S2WBR7"/>
<dbReference type="Pfam" id="PF01063">
    <property type="entry name" value="Aminotran_4"/>
    <property type="match status" value="1"/>
</dbReference>
<dbReference type="InterPro" id="IPR036038">
    <property type="entry name" value="Aminotransferase-like"/>
</dbReference>
<dbReference type="EMBL" id="HBHK01009337">
    <property type="protein sequence ID" value="CAD9677407.1"/>
    <property type="molecule type" value="Transcribed_RNA"/>
</dbReference>
<dbReference type="EMBL" id="HBHK01009348">
    <property type="protein sequence ID" value="CAD9677421.1"/>
    <property type="molecule type" value="Transcribed_RNA"/>
</dbReference>
<accession>A0A7S2WBR7</accession>
<proteinExistence type="predicted"/>
<name>A0A7S2WBR7_9STRA</name>
<organism evidence="2">
    <name type="scientific">Mucochytrium quahogii</name>
    <dbReference type="NCBI Taxonomy" id="96639"/>
    <lineage>
        <taxon>Eukaryota</taxon>
        <taxon>Sar</taxon>
        <taxon>Stramenopiles</taxon>
        <taxon>Bigyra</taxon>
        <taxon>Labyrinthulomycetes</taxon>
        <taxon>Thraustochytrida</taxon>
        <taxon>Thraustochytriidae</taxon>
        <taxon>Mucochytrium</taxon>
    </lineage>
</organism>
<reference evidence="2" key="1">
    <citation type="submission" date="2021-01" db="EMBL/GenBank/DDBJ databases">
        <authorList>
            <person name="Corre E."/>
            <person name="Pelletier E."/>
            <person name="Niang G."/>
            <person name="Scheremetjew M."/>
            <person name="Finn R."/>
            <person name="Kale V."/>
            <person name="Holt S."/>
            <person name="Cochrane G."/>
            <person name="Meng A."/>
            <person name="Brown T."/>
            <person name="Cohen L."/>
        </authorList>
    </citation>
    <scope>NUCLEOTIDE SEQUENCE</scope>
    <source>
        <strain evidence="2">NY070348D</strain>
    </source>
</reference>
<evidence type="ECO:0000313" key="1">
    <source>
        <dbReference type="EMBL" id="CAD9677407.1"/>
    </source>
</evidence>
<evidence type="ECO:0000313" key="2">
    <source>
        <dbReference type="EMBL" id="CAD9677421.1"/>
    </source>
</evidence>
<dbReference type="PANTHER" id="PTHR47703">
    <property type="entry name" value="D-AMINOACID AMINOTRANSFERASE-LIKE PLP-DEPENDENT ENZYMES SUPERFAMILY PROTEIN"/>
    <property type="match status" value="1"/>
</dbReference>
<sequence>MERVGMDQDGALVNCAVGPRDFINSHPCGVYTCMRTKDVHLQGADDVVDVEFHVKRILHGWQQLGNTEMSHEKVEELLGRVAATCSGFRQAFPKAGGRGLIVTLLVFPGEKGEPKIVSHAQPTSKLQEYAELALITNARTVNGNREKLPSVKASSWISERQTLDLLKSSHNATEVIMTDLSGECVLEGLTTNVFVLCDDLKIYTAPSQILEGSVRDIVLEVCRELGVTVVFKFPRVSDAKKGKWLGCFVTNVSKPLAIVKNVKIMVSEDVHGIKLAGHECLGRIQQQVVKRFSKE</sequence>
<protein>
    <submittedName>
        <fullName evidence="2">Uncharacterized protein</fullName>
    </submittedName>
</protein>
<dbReference type="GO" id="GO:0003824">
    <property type="term" value="F:catalytic activity"/>
    <property type="evidence" value="ECO:0007669"/>
    <property type="project" value="InterPro"/>
</dbReference>
<dbReference type="SUPFAM" id="SSF56752">
    <property type="entry name" value="D-aminoacid aminotransferase-like PLP-dependent enzymes"/>
    <property type="match status" value="1"/>
</dbReference>
<dbReference type="InterPro" id="IPR043132">
    <property type="entry name" value="BCAT-like_C"/>
</dbReference>
<dbReference type="Gene3D" id="3.20.10.10">
    <property type="entry name" value="D-amino Acid Aminotransferase, subunit A, domain 2"/>
    <property type="match status" value="1"/>
</dbReference>
<gene>
    <name evidence="1" type="ORF">QSP1433_LOCUS5780</name>
    <name evidence="2" type="ORF">QSP1433_LOCUS5785</name>
</gene>